<evidence type="ECO:0000313" key="1">
    <source>
        <dbReference type="EMBL" id="AOE43769.1"/>
    </source>
</evidence>
<accession>A0A1B3AYD3</accession>
<protein>
    <submittedName>
        <fullName evidence="1">Uncharacterized protein</fullName>
    </submittedName>
</protein>
<gene>
    <name evidence="1" type="primary">80</name>
    <name evidence="1" type="ORF">SEA_BANTAM_80</name>
</gene>
<keyword evidence="2" id="KW-1185">Reference proteome</keyword>
<dbReference type="RefSeq" id="YP_009287548.1">
    <property type="nucleotide sequence ID" value="NC_031074.1"/>
</dbReference>
<dbReference type="Proteomes" id="UP000202170">
    <property type="component" value="Segment"/>
</dbReference>
<name>A0A1B3AYD3_9CAUD</name>
<evidence type="ECO:0000313" key="2">
    <source>
        <dbReference type="Proteomes" id="UP000202170"/>
    </source>
</evidence>
<reference evidence="2" key="1">
    <citation type="submission" date="2016-07" db="EMBL/GenBank/DDBJ databases">
        <authorList>
            <person name="Florea S."/>
            <person name="Webb J.S."/>
            <person name="Jaromczyk J."/>
            <person name="Schardl C.L."/>
        </authorList>
    </citation>
    <scope>NUCLEOTIDE SEQUENCE [LARGE SCALE GENOMIC DNA]</scope>
</reference>
<dbReference type="EMBL" id="KX557272">
    <property type="protein sequence ID" value="AOE43769.1"/>
    <property type="molecule type" value="Genomic_DNA"/>
</dbReference>
<organism evidence="1 2">
    <name type="scientific">Gordonia phage Bantam</name>
    <dbReference type="NCBI Taxonomy" id="1887641"/>
    <lineage>
        <taxon>Viruses</taxon>
        <taxon>Duplodnaviria</taxon>
        <taxon>Heunggongvirae</taxon>
        <taxon>Uroviricota</taxon>
        <taxon>Caudoviricetes</taxon>
        <taxon>Bantamvirus</taxon>
        <taxon>Bantamvirus bantam</taxon>
    </lineage>
</organism>
<proteinExistence type="predicted"/>
<sequence>MNEVTLATRWITLANVHDEAPDCASGCVIHSPSDHHMRLWPLHWRDDRAIFERLCPAHGVGHPDPDQFAYWDRTGNEWQKVHGCCGCCVPDRETPSLDRTGTP</sequence>
<dbReference type="KEGG" id="vg:29080344"/>
<dbReference type="GeneID" id="29080344"/>